<dbReference type="Pfam" id="PF00067">
    <property type="entry name" value="p450"/>
    <property type="match status" value="1"/>
</dbReference>
<dbReference type="GO" id="GO:0016125">
    <property type="term" value="P:sterol metabolic process"/>
    <property type="evidence" value="ECO:0007669"/>
    <property type="project" value="TreeGrafter"/>
</dbReference>
<dbReference type="GeneID" id="109716307"/>
<comment type="similarity">
    <text evidence="4">Belongs to the cytochrome P450 family.</text>
</comment>
<feature type="binding site" description="axial binding residue" evidence="3">
    <location>
        <position position="443"/>
    </location>
    <ligand>
        <name>heme</name>
        <dbReference type="ChEBI" id="CHEBI:30413"/>
    </ligand>
    <ligandPart>
        <name>Fe</name>
        <dbReference type="ChEBI" id="CHEBI:18248"/>
    </ligandPart>
</feature>
<dbReference type="OrthoDB" id="2789670at2759"/>
<evidence type="ECO:0000256" key="2">
    <source>
        <dbReference type="ARBA" id="ARBA00023004"/>
    </source>
</evidence>
<accession>A0A6P5FW32</accession>
<evidence type="ECO:0000256" key="1">
    <source>
        <dbReference type="ARBA" id="ARBA00022723"/>
    </source>
</evidence>
<dbReference type="SUPFAM" id="SSF48264">
    <property type="entry name" value="Cytochrome P450"/>
    <property type="match status" value="1"/>
</dbReference>
<dbReference type="Proteomes" id="UP000515123">
    <property type="component" value="Linkage group 10"/>
</dbReference>
<evidence type="ECO:0000313" key="6">
    <source>
        <dbReference type="Proteomes" id="UP000515123"/>
    </source>
</evidence>
<dbReference type="GO" id="GO:0005506">
    <property type="term" value="F:iron ion binding"/>
    <property type="evidence" value="ECO:0007669"/>
    <property type="project" value="InterPro"/>
</dbReference>
<dbReference type="InterPro" id="IPR001128">
    <property type="entry name" value="Cyt_P450"/>
</dbReference>
<dbReference type="PANTHER" id="PTHR24286">
    <property type="entry name" value="CYTOCHROME P450 26"/>
    <property type="match status" value="1"/>
</dbReference>
<feature type="coiled-coil region" evidence="5">
    <location>
        <begin position="320"/>
        <end position="347"/>
    </location>
</feature>
<dbReference type="PRINTS" id="PR00385">
    <property type="entry name" value="P450"/>
</dbReference>
<gene>
    <name evidence="7" type="primary">LOC109716307</name>
</gene>
<dbReference type="GO" id="GO:0016132">
    <property type="term" value="P:brassinosteroid biosynthetic process"/>
    <property type="evidence" value="ECO:0007669"/>
    <property type="project" value="TreeGrafter"/>
</dbReference>
<keyword evidence="4" id="KW-0503">Monooxygenase</keyword>
<evidence type="ECO:0000256" key="4">
    <source>
        <dbReference type="RuleBase" id="RU000461"/>
    </source>
</evidence>
<organism evidence="6 7">
    <name type="scientific">Ananas comosus</name>
    <name type="common">Pineapple</name>
    <name type="synonym">Ananas ananas</name>
    <dbReference type="NCBI Taxonomy" id="4615"/>
    <lineage>
        <taxon>Eukaryota</taxon>
        <taxon>Viridiplantae</taxon>
        <taxon>Streptophyta</taxon>
        <taxon>Embryophyta</taxon>
        <taxon>Tracheophyta</taxon>
        <taxon>Spermatophyta</taxon>
        <taxon>Magnoliopsida</taxon>
        <taxon>Liliopsida</taxon>
        <taxon>Poales</taxon>
        <taxon>Bromeliaceae</taxon>
        <taxon>Bromelioideae</taxon>
        <taxon>Ananas</taxon>
    </lineage>
</organism>
<dbReference type="InterPro" id="IPR002401">
    <property type="entry name" value="Cyt_P450_E_grp-I"/>
</dbReference>
<keyword evidence="2 3" id="KW-0408">Iron</keyword>
<dbReference type="Gramene" id="Aco016388.1.mrna1">
    <property type="protein sequence ID" value="Aco016388.1.mrna1"/>
    <property type="gene ID" value="Aco016388.1.path1"/>
</dbReference>
<dbReference type="GO" id="GO:0004497">
    <property type="term" value="F:monooxygenase activity"/>
    <property type="evidence" value="ECO:0007669"/>
    <property type="project" value="UniProtKB-KW"/>
</dbReference>
<dbReference type="PRINTS" id="PR00463">
    <property type="entry name" value="EP450I"/>
</dbReference>
<proteinExistence type="inferred from homology"/>
<dbReference type="AlphaFoldDB" id="A0A6P5FW32"/>
<dbReference type="InterPro" id="IPR036396">
    <property type="entry name" value="Cyt_P450_sf"/>
</dbReference>
<dbReference type="GO" id="GO:0016705">
    <property type="term" value="F:oxidoreductase activity, acting on paired donors, with incorporation or reduction of molecular oxygen"/>
    <property type="evidence" value="ECO:0007669"/>
    <property type="project" value="InterPro"/>
</dbReference>
<dbReference type="PROSITE" id="PS00086">
    <property type="entry name" value="CYTOCHROME_P450"/>
    <property type="match status" value="1"/>
</dbReference>
<dbReference type="RefSeq" id="XP_020097250.1">
    <property type="nucleotide sequence ID" value="XM_020241661.1"/>
</dbReference>
<sequence>MMMMMFLHFSLQFLLHPLLHFLFITLITCLALKILKSLTTTTTTTTTTIHRSRVISNYPPGSDGFPLIGETLAFIAAHNSSKGFYDFVRTRHLRYGNCFKTNLFGGTHVFVSSVEVAKALLGSESVDFPKRYIKTVATLLGEESLLCSSHEHHKFLRRQIASLFTLDHLSSSVRMFDELTVETMRVWKEKRCVIVLDYALKITFNAICKMLLSLEDDNEMEALRNDVSEVTEALLAFPLRFPGTRFNRGLKARERIMDTLREKMAMRRNGVECKNDFLEHLLAKDNPDSAESLTDQQISDNILTLIIAGQVTTASAITWMVKYLDENKEVQDKLREMQLEIALKNSDTPLRLETLNDMHYASKIVKESLRMATVVSWFPRVALKDCQLGGFQIRKDWIVNVNARSAHYDSTIYDEPMKFDPSRFDEDPKPYSFLAFGAGGRTCLGMNLAKEMMLVFLHHLVTTCRWEVTDADPSLEKWAMFPRLRSGCPIRVIPIN</sequence>
<dbReference type="GO" id="GO:0020037">
    <property type="term" value="F:heme binding"/>
    <property type="evidence" value="ECO:0007669"/>
    <property type="project" value="InterPro"/>
</dbReference>
<dbReference type="InterPro" id="IPR017972">
    <property type="entry name" value="Cyt_P450_CS"/>
</dbReference>
<protein>
    <submittedName>
        <fullName evidence="7">Abscisic acid 8'-hydroxylase 2 isoform X1</fullName>
    </submittedName>
</protein>
<keyword evidence="6" id="KW-1185">Reference proteome</keyword>
<comment type="cofactor">
    <cofactor evidence="3">
        <name>heme</name>
        <dbReference type="ChEBI" id="CHEBI:30413"/>
    </cofactor>
</comment>
<reference evidence="6" key="1">
    <citation type="journal article" date="2015" name="Nat. Genet.">
        <title>The pineapple genome and the evolution of CAM photosynthesis.</title>
        <authorList>
            <person name="Ming R."/>
            <person name="VanBuren R."/>
            <person name="Wai C.M."/>
            <person name="Tang H."/>
            <person name="Schatz M.C."/>
            <person name="Bowers J.E."/>
            <person name="Lyons E."/>
            <person name="Wang M.L."/>
            <person name="Chen J."/>
            <person name="Biggers E."/>
            <person name="Zhang J."/>
            <person name="Huang L."/>
            <person name="Zhang L."/>
            <person name="Miao W."/>
            <person name="Zhang J."/>
            <person name="Ye Z."/>
            <person name="Miao C."/>
            <person name="Lin Z."/>
            <person name="Wang H."/>
            <person name="Zhou H."/>
            <person name="Yim W.C."/>
            <person name="Priest H.D."/>
            <person name="Zheng C."/>
            <person name="Woodhouse M."/>
            <person name="Edger P.P."/>
            <person name="Guyot R."/>
            <person name="Guo H.B."/>
            <person name="Guo H."/>
            <person name="Zheng G."/>
            <person name="Singh R."/>
            <person name="Sharma A."/>
            <person name="Min X."/>
            <person name="Zheng Y."/>
            <person name="Lee H."/>
            <person name="Gurtowski J."/>
            <person name="Sedlazeck F.J."/>
            <person name="Harkess A."/>
            <person name="McKain M.R."/>
            <person name="Liao Z."/>
            <person name="Fang J."/>
            <person name="Liu J."/>
            <person name="Zhang X."/>
            <person name="Zhang Q."/>
            <person name="Hu W."/>
            <person name="Qin Y."/>
            <person name="Wang K."/>
            <person name="Chen L.Y."/>
            <person name="Shirley N."/>
            <person name="Lin Y.R."/>
            <person name="Liu L.Y."/>
            <person name="Hernandez A.G."/>
            <person name="Wright C.L."/>
            <person name="Bulone V."/>
            <person name="Tuskan G.A."/>
            <person name="Heath K."/>
            <person name="Zee F."/>
            <person name="Moore P.H."/>
            <person name="Sunkar R."/>
            <person name="Leebens-Mack J.H."/>
            <person name="Mockler T."/>
            <person name="Bennetzen J.L."/>
            <person name="Freeling M."/>
            <person name="Sankoff D."/>
            <person name="Paterson A.H."/>
            <person name="Zhu X."/>
            <person name="Yang X."/>
            <person name="Smith J.A."/>
            <person name="Cushman J.C."/>
            <person name="Paull R.E."/>
            <person name="Yu Q."/>
        </authorList>
    </citation>
    <scope>NUCLEOTIDE SEQUENCE [LARGE SCALE GENOMIC DNA]</scope>
    <source>
        <strain evidence="6">cv. F153</strain>
    </source>
</reference>
<keyword evidence="4" id="KW-0560">Oxidoreductase</keyword>
<evidence type="ECO:0000256" key="5">
    <source>
        <dbReference type="SAM" id="Coils"/>
    </source>
</evidence>
<keyword evidence="5" id="KW-0175">Coiled coil</keyword>
<dbReference type="PANTHER" id="PTHR24286:SF189">
    <property type="entry name" value="CYTOCHROME P450, FAMILY 722, SUBFAMILY A, POLYPEPTIDE 1"/>
    <property type="match status" value="1"/>
</dbReference>
<dbReference type="GO" id="GO:0010268">
    <property type="term" value="P:brassinosteroid homeostasis"/>
    <property type="evidence" value="ECO:0007669"/>
    <property type="project" value="TreeGrafter"/>
</dbReference>
<dbReference type="CDD" id="cd11043">
    <property type="entry name" value="CYP90-like"/>
    <property type="match status" value="1"/>
</dbReference>
<name>A0A6P5FW32_ANACO</name>
<reference evidence="7" key="2">
    <citation type="submission" date="2025-08" db="UniProtKB">
        <authorList>
            <consortium name="RefSeq"/>
        </authorList>
    </citation>
    <scope>IDENTIFICATION</scope>
    <source>
        <tissue evidence="7">Leaf</tissue>
    </source>
</reference>
<evidence type="ECO:0000256" key="3">
    <source>
        <dbReference type="PIRSR" id="PIRSR602401-1"/>
    </source>
</evidence>
<dbReference type="Gene3D" id="1.10.630.10">
    <property type="entry name" value="Cytochrome P450"/>
    <property type="match status" value="1"/>
</dbReference>
<evidence type="ECO:0000313" key="7">
    <source>
        <dbReference type="RefSeq" id="XP_020097250.1"/>
    </source>
</evidence>
<dbReference type="FunFam" id="1.10.630.10:FF:000086">
    <property type="entry name" value="cytochrome P450 90A1-like isoform X1"/>
    <property type="match status" value="1"/>
</dbReference>
<keyword evidence="1 3" id="KW-0479">Metal-binding</keyword>
<keyword evidence="3 4" id="KW-0349">Heme</keyword>